<dbReference type="Proteomes" id="UP000029095">
    <property type="component" value="Unassembled WGS sequence"/>
</dbReference>
<proteinExistence type="predicted"/>
<dbReference type="EMBL" id="JNFQ01000002">
    <property type="protein sequence ID" value="KFG72701.1"/>
    <property type="molecule type" value="Genomic_DNA"/>
</dbReference>
<dbReference type="HOGENOM" id="CLU_2959048_0_0_11"/>
<organism evidence="1 2">
    <name type="scientific">Streptomyces mutabilis</name>
    <dbReference type="NCBI Taxonomy" id="67332"/>
    <lineage>
        <taxon>Bacteria</taxon>
        <taxon>Bacillati</taxon>
        <taxon>Actinomycetota</taxon>
        <taxon>Actinomycetes</taxon>
        <taxon>Kitasatosporales</taxon>
        <taxon>Streptomycetaceae</taxon>
        <taxon>Streptomyces</taxon>
    </lineage>
</organism>
<dbReference type="AlphaFoldDB" id="A0A086MUY3"/>
<dbReference type="SUPFAM" id="SSF51735">
    <property type="entry name" value="NAD(P)-binding Rossmann-fold domains"/>
    <property type="match status" value="1"/>
</dbReference>
<accession>A0A086MUY3</accession>
<protein>
    <submittedName>
        <fullName evidence="1">Uncharacterized protein</fullName>
    </submittedName>
</protein>
<comment type="caution">
    <text evidence="1">The sequence shown here is derived from an EMBL/GenBank/DDBJ whole genome shotgun (WGS) entry which is preliminary data.</text>
</comment>
<reference evidence="1 2" key="1">
    <citation type="submission" date="2014-05" db="EMBL/GenBank/DDBJ databases">
        <title>Complete genome sequence of the Streptomyces mutabilis TRM45540.</title>
        <authorList>
            <person name="Luo X."/>
            <person name="Zhang L."/>
        </authorList>
    </citation>
    <scope>NUCLEOTIDE SEQUENCE [LARGE SCALE GENOMIC DNA]</scope>
    <source>
        <strain evidence="1 2">TRM45540</strain>
    </source>
</reference>
<evidence type="ECO:0000313" key="1">
    <source>
        <dbReference type="EMBL" id="KFG72701.1"/>
    </source>
</evidence>
<dbReference type="STRING" id="1915400.FM21_17625"/>
<keyword evidence="2" id="KW-1185">Reference proteome</keyword>
<gene>
    <name evidence="1" type="ORF">FM21_17625</name>
</gene>
<evidence type="ECO:0000313" key="2">
    <source>
        <dbReference type="Proteomes" id="UP000029095"/>
    </source>
</evidence>
<dbReference type="InterPro" id="IPR036291">
    <property type="entry name" value="NAD(P)-bd_dom_sf"/>
</dbReference>
<name>A0A086MUY3_9ACTN</name>
<sequence length="59" mass="6254">MTLIAPGRVETPFRDSYGSLPDGELLTADQIADSIVWAMTQPAGVDVSTVVVRPLGQPN</sequence>